<gene>
    <name evidence="1" type="ORF">BDW59DRAFT_156513</name>
</gene>
<name>A0ABR4J3S7_9EURO</name>
<dbReference type="EMBL" id="JBFXLS010000003">
    <property type="protein sequence ID" value="KAL2833713.1"/>
    <property type="molecule type" value="Genomic_DNA"/>
</dbReference>
<reference evidence="1 2" key="1">
    <citation type="submission" date="2024-07" db="EMBL/GenBank/DDBJ databases">
        <title>Section-level genome sequencing and comparative genomics of Aspergillus sections Usti and Cavernicolus.</title>
        <authorList>
            <consortium name="Lawrence Berkeley National Laboratory"/>
            <person name="Nybo J.L."/>
            <person name="Vesth T.C."/>
            <person name="Theobald S."/>
            <person name="Frisvad J.C."/>
            <person name="Larsen T.O."/>
            <person name="Kjaerboelling I."/>
            <person name="Rothschild-Mancinelli K."/>
            <person name="Lyhne E.K."/>
            <person name="Kogle M.E."/>
            <person name="Barry K."/>
            <person name="Clum A."/>
            <person name="Na H."/>
            <person name="Ledsgaard L."/>
            <person name="Lin J."/>
            <person name="Lipzen A."/>
            <person name="Kuo A."/>
            <person name="Riley R."/>
            <person name="Mondo S."/>
            <person name="LaButti K."/>
            <person name="Haridas S."/>
            <person name="Pangalinan J."/>
            <person name="Salamov A.A."/>
            <person name="Simmons B.A."/>
            <person name="Magnuson J.K."/>
            <person name="Chen J."/>
            <person name="Drula E."/>
            <person name="Henrissat B."/>
            <person name="Wiebenga A."/>
            <person name="Lubbers R.J."/>
            <person name="Gomes A.C."/>
            <person name="Makela M.R."/>
            <person name="Stajich J."/>
            <person name="Grigoriev I.V."/>
            <person name="Mortensen U.H."/>
            <person name="De vries R.P."/>
            <person name="Baker S.E."/>
            <person name="Andersen M.R."/>
        </authorList>
    </citation>
    <scope>NUCLEOTIDE SEQUENCE [LARGE SCALE GENOMIC DNA]</scope>
    <source>
        <strain evidence="1 2">CBS 600.67</strain>
    </source>
</reference>
<evidence type="ECO:0000313" key="1">
    <source>
        <dbReference type="EMBL" id="KAL2833713.1"/>
    </source>
</evidence>
<organism evidence="1 2">
    <name type="scientific">Aspergillus cavernicola</name>
    <dbReference type="NCBI Taxonomy" id="176166"/>
    <lineage>
        <taxon>Eukaryota</taxon>
        <taxon>Fungi</taxon>
        <taxon>Dikarya</taxon>
        <taxon>Ascomycota</taxon>
        <taxon>Pezizomycotina</taxon>
        <taxon>Eurotiomycetes</taxon>
        <taxon>Eurotiomycetidae</taxon>
        <taxon>Eurotiales</taxon>
        <taxon>Aspergillaceae</taxon>
        <taxon>Aspergillus</taxon>
        <taxon>Aspergillus subgen. Nidulantes</taxon>
    </lineage>
</organism>
<sequence>MPKKRVLSGATLRSQQEKRARLARVPSTFLSSSSSFPGPEILENFELLFPRSTASSAGFSSSLLSQVSCFSLPCYCLFSTTPADFLSLLLKEDLGKEEQGSYRTTGMFSSGPEEMSCLQAIQADNNTVKATKAFASNVKGVLRARDKSDTQLLALRNLNWNIFRDNAPELLDTE</sequence>
<keyword evidence="2" id="KW-1185">Reference proteome</keyword>
<evidence type="ECO:0000313" key="2">
    <source>
        <dbReference type="Proteomes" id="UP001610335"/>
    </source>
</evidence>
<accession>A0ABR4J3S7</accession>
<comment type="caution">
    <text evidence="1">The sequence shown here is derived from an EMBL/GenBank/DDBJ whole genome shotgun (WGS) entry which is preliminary data.</text>
</comment>
<dbReference type="Proteomes" id="UP001610335">
    <property type="component" value="Unassembled WGS sequence"/>
</dbReference>
<protein>
    <submittedName>
        <fullName evidence="1">Uncharacterized protein</fullName>
    </submittedName>
</protein>
<proteinExistence type="predicted"/>